<evidence type="ECO:0000313" key="1">
    <source>
        <dbReference type="EMBL" id="SHE29651.1"/>
    </source>
</evidence>
<protein>
    <recommendedName>
        <fullName evidence="3">DUF3560 domain-containing protein</fullName>
    </recommendedName>
</protein>
<proteinExistence type="predicted"/>
<sequence>MNTYYKYVPNVFLAKCTEKHEKGEMIDVTTKYGKENESIVFNLIFEREGFYYYSIVRADGYNMQERAKAKAERYEEWASSAGKKSTEYFNKSNDAVKHIPFGQPILVGHHSEKRHRSDINKSWNAMGKSVELSDKAASHESKAEYWAKRANDINLSMPESIEYYEHKLEVATEYHQGLKSGKYPRSHSYTLTYAKKDVNEAQKNYDLAKKLWGDVE</sequence>
<organism evidence="1 2">
    <name type="scientific">Dysgonomonas macrotermitis</name>
    <dbReference type="NCBI Taxonomy" id="1346286"/>
    <lineage>
        <taxon>Bacteria</taxon>
        <taxon>Pseudomonadati</taxon>
        <taxon>Bacteroidota</taxon>
        <taxon>Bacteroidia</taxon>
        <taxon>Bacteroidales</taxon>
        <taxon>Dysgonomonadaceae</taxon>
        <taxon>Dysgonomonas</taxon>
    </lineage>
</organism>
<dbReference type="EMBL" id="FQUC01000001">
    <property type="protein sequence ID" value="SHE29651.1"/>
    <property type="molecule type" value="Genomic_DNA"/>
</dbReference>
<reference evidence="2" key="1">
    <citation type="submission" date="2016-11" db="EMBL/GenBank/DDBJ databases">
        <authorList>
            <person name="Varghese N."/>
            <person name="Submissions S."/>
        </authorList>
    </citation>
    <scope>NUCLEOTIDE SEQUENCE [LARGE SCALE GENOMIC DNA]</scope>
    <source>
        <strain evidence="2">DSM 27370</strain>
    </source>
</reference>
<dbReference type="Pfam" id="PF12083">
    <property type="entry name" value="DUF3560"/>
    <property type="match status" value="1"/>
</dbReference>
<accession>A0A1M4SBS7</accession>
<dbReference type="Proteomes" id="UP000184480">
    <property type="component" value="Unassembled WGS sequence"/>
</dbReference>
<dbReference type="RefSeq" id="WP_062175147.1">
    <property type="nucleotide sequence ID" value="NZ_BBXL01000001.1"/>
</dbReference>
<evidence type="ECO:0008006" key="3">
    <source>
        <dbReference type="Google" id="ProtNLM"/>
    </source>
</evidence>
<dbReference type="STRING" id="1346286.SAMN05444362_10114"/>
<dbReference type="AlphaFoldDB" id="A0A1M4SBS7"/>
<gene>
    <name evidence="1" type="ORF">SAMN05444362_10114</name>
</gene>
<evidence type="ECO:0000313" key="2">
    <source>
        <dbReference type="Proteomes" id="UP000184480"/>
    </source>
</evidence>
<name>A0A1M4SBS7_9BACT</name>
<dbReference type="OrthoDB" id="9803716at2"/>
<dbReference type="InterPro" id="IPR021944">
    <property type="entry name" value="DUF3560"/>
</dbReference>
<keyword evidence="2" id="KW-1185">Reference proteome</keyword>